<evidence type="ECO:0000259" key="4">
    <source>
        <dbReference type="Pfam" id="PF17884"/>
    </source>
</evidence>
<keyword evidence="2" id="KW-0671">Queuosine biosynthesis</keyword>
<organism evidence="5 6">
    <name type="scientific">Planktothrix paucivesiculata PCC 9631</name>
    <dbReference type="NCBI Taxonomy" id="671071"/>
    <lineage>
        <taxon>Bacteria</taxon>
        <taxon>Bacillati</taxon>
        <taxon>Cyanobacteriota</taxon>
        <taxon>Cyanophyceae</taxon>
        <taxon>Oscillatoriophycideae</taxon>
        <taxon>Oscillatoriales</taxon>
        <taxon>Microcoleaceae</taxon>
        <taxon>Planktothrix</taxon>
    </lineage>
</organism>
<comment type="caution">
    <text evidence="5">The sequence shown here is derived from an EMBL/GenBank/DDBJ whole genome shotgun (WGS) entry which is preliminary data.</text>
</comment>
<evidence type="ECO:0000259" key="3">
    <source>
        <dbReference type="Pfam" id="PF01702"/>
    </source>
</evidence>
<dbReference type="GO" id="GO:0016740">
    <property type="term" value="F:transferase activity"/>
    <property type="evidence" value="ECO:0007669"/>
    <property type="project" value="UniProtKB-KW"/>
</dbReference>
<dbReference type="SUPFAM" id="SSF52141">
    <property type="entry name" value="Uracil-DNA glycosylase-like"/>
    <property type="match status" value="1"/>
</dbReference>
<dbReference type="Pfam" id="PF01702">
    <property type="entry name" value="TGT"/>
    <property type="match status" value="1"/>
</dbReference>
<reference evidence="5" key="1">
    <citation type="submission" date="2019-10" db="EMBL/GenBank/DDBJ databases">
        <authorList>
            <consortium name="Genoscope - CEA"/>
            <person name="William W."/>
        </authorList>
    </citation>
    <scope>NUCLEOTIDE SEQUENCE [LARGE SCALE GENOMIC DNA]</scope>
    <source>
        <strain evidence="5">BBR_PRJEB10994</strain>
    </source>
</reference>
<feature type="domain" description="tRNA-guanine(15) transglycosylase-like" evidence="3">
    <location>
        <begin position="10"/>
        <end position="399"/>
    </location>
</feature>
<evidence type="ECO:0000313" key="6">
    <source>
        <dbReference type="Proteomes" id="UP000182190"/>
    </source>
</evidence>
<dbReference type="Proteomes" id="UP000182190">
    <property type="component" value="Unassembled WGS sequence"/>
</dbReference>
<name>A0A7Z9BNW1_9CYAN</name>
<sequence length="619" mass="70453">MFSAQCFKYGRIGKLDLVQSQSIQTPILFPVVSLVTGTTAKGGGLWKYILQADCQNSLLRRNLPVLSQVLHFLDFIRDRPNQLNKWRSQGIIKRYHQDLSPGFDYTAPLFLDSGGFKLLWNQSIDLSAYGLSIENGQGPQSILQLQKDFGGQIIATLDYPLPPKLSEIEAKERMLKSINNAVETALILQNDSDYNPFLYVAAHGQDRTSMGNYIKSVFDKFHREELRNYPFGFAVGSLVPLRGAHKYSAIINLILGLKENIPKEKIDRIPIHVFGITGSLIPILAYLGVDSFDSSSYIQEARGLGYIEPLTGRSRPILGMEKITCDCCICQNANLKHIQDALTSEIRGRPVHNGHYKSKYYADIALHNLEMDFRILEKTQESIKSDELQEYVIEHTEKFTNLRPALSYLGTQDDGLQKRLSRLVISMAPPIQSQKNQLEGFVSLQYTPEDFNILTNGYNPSGHKQILLIIPCSENKPYSMSHSHRLIKQRLDETFGEKTKLIHKVTLSGLYGPVPEEYELESAILGYDFRLERFNNAQISLLTERLTLYLERYSNHYIACIGYATSMAYRTVLEKVAKKNANFKVLPVKPKARKMTEFYRPENVAELLQQLDLVLRERL</sequence>
<evidence type="ECO:0000256" key="1">
    <source>
        <dbReference type="ARBA" id="ARBA00022694"/>
    </source>
</evidence>
<evidence type="ECO:0000313" key="5">
    <source>
        <dbReference type="EMBL" id="VXD18858.1"/>
    </source>
</evidence>
<dbReference type="PANTHER" id="PTHR46499:SF1">
    <property type="entry name" value="QUEUINE TRNA-RIBOSYLTRANSFERASE"/>
    <property type="match status" value="1"/>
</dbReference>
<dbReference type="RefSeq" id="WP_083617979.1">
    <property type="nucleotide sequence ID" value="NZ_LR735002.1"/>
</dbReference>
<evidence type="ECO:0000256" key="2">
    <source>
        <dbReference type="ARBA" id="ARBA00022785"/>
    </source>
</evidence>
<dbReference type="PANTHER" id="PTHR46499">
    <property type="entry name" value="QUEUINE TRNA-RIBOSYLTRANSFERASE"/>
    <property type="match status" value="1"/>
</dbReference>
<proteinExistence type="predicted"/>
<keyword evidence="6" id="KW-1185">Reference proteome</keyword>
<dbReference type="NCBIfam" id="TIGR00449">
    <property type="entry name" value="tgt_general"/>
    <property type="match status" value="1"/>
</dbReference>
<dbReference type="EMBL" id="CZCS02000181">
    <property type="protein sequence ID" value="VXD18858.1"/>
    <property type="molecule type" value="Genomic_DNA"/>
</dbReference>
<dbReference type="InterPro" id="IPR050076">
    <property type="entry name" value="ArchSynthase1/Queuine_TRR"/>
</dbReference>
<dbReference type="GO" id="GO:0008616">
    <property type="term" value="P:tRNA queuosine(34) biosynthetic process"/>
    <property type="evidence" value="ECO:0007669"/>
    <property type="project" value="UniProtKB-KW"/>
</dbReference>
<dbReference type="Gene3D" id="3.20.20.105">
    <property type="entry name" value="Queuine tRNA-ribosyltransferase-like"/>
    <property type="match status" value="1"/>
</dbReference>
<feature type="domain" description="DUF5591" evidence="4">
    <location>
        <begin position="454"/>
        <end position="579"/>
    </location>
</feature>
<dbReference type="SUPFAM" id="SSF51713">
    <property type="entry name" value="tRNA-guanine transglycosylase"/>
    <property type="match status" value="1"/>
</dbReference>
<accession>A0A7Z9BNW1</accession>
<dbReference type="OrthoDB" id="437181at2"/>
<dbReference type="Gene3D" id="3.40.50.10630">
    <property type="entry name" value="Uracil-DNA glycosylase-like"/>
    <property type="match status" value="1"/>
</dbReference>
<dbReference type="InterPro" id="IPR002616">
    <property type="entry name" value="tRNA_ribo_trans-like"/>
</dbReference>
<dbReference type="AlphaFoldDB" id="A0A7Z9BNW1"/>
<dbReference type="InterPro" id="IPR036895">
    <property type="entry name" value="Uracil-DNA_glycosylase-like_sf"/>
</dbReference>
<protein>
    <submittedName>
        <fullName evidence="5">Queuine/other tRNA-ribosyltransferase (Modular protein)</fullName>
    </submittedName>
</protein>
<dbReference type="InterPro" id="IPR036511">
    <property type="entry name" value="TGT-like_sf"/>
</dbReference>
<keyword evidence="1" id="KW-0819">tRNA processing</keyword>
<dbReference type="InterPro" id="IPR040777">
    <property type="entry name" value="DUF5591"/>
</dbReference>
<dbReference type="GO" id="GO:0005737">
    <property type="term" value="C:cytoplasm"/>
    <property type="evidence" value="ECO:0007669"/>
    <property type="project" value="TreeGrafter"/>
</dbReference>
<dbReference type="Pfam" id="PF17884">
    <property type="entry name" value="DUF5591"/>
    <property type="match status" value="1"/>
</dbReference>
<gene>
    <name evidence="5" type="ORF">PL9631_410072</name>
</gene>